<dbReference type="InterPro" id="IPR036736">
    <property type="entry name" value="ACP-like_sf"/>
</dbReference>
<evidence type="ECO:0000256" key="1">
    <source>
        <dbReference type="ARBA" id="ARBA00009009"/>
    </source>
</evidence>
<evidence type="ECO:0000256" key="2">
    <source>
        <dbReference type="ARBA" id="ARBA00022801"/>
    </source>
</evidence>
<protein>
    <recommendedName>
        <fullName evidence="3">Beta-lactamase-related domain-containing protein</fullName>
    </recommendedName>
</protein>
<dbReference type="PANTHER" id="PTHR43283">
    <property type="entry name" value="BETA-LACTAMASE-RELATED"/>
    <property type="match status" value="1"/>
</dbReference>
<dbReference type="OMA" id="CGGHGIW"/>
<dbReference type="STRING" id="1215338.A0A059J905"/>
<dbReference type="EMBL" id="AOKY01000262">
    <property type="protein sequence ID" value="KDB24361.1"/>
    <property type="molecule type" value="Genomic_DNA"/>
</dbReference>
<proteinExistence type="inferred from homology"/>
<organism evidence="4 5">
    <name type="scientific">Trichophyton interdigitale (strain MR816)</name>
    <dbReference type="NCBI Taxonomy" id="1215338"/>
    <lineage>
        <taxon>Eukaryota</taxon>
        <taxon>Fungi</taxon>
        <taxon>Dikarya</taxon>
        <taxon>Ascomycota</taxon>
        <taxon>Pezizomycotina</taxon>
        <taxon>Eurotiomycetes</taxon>
        <taxon>Eurotiomycetidae</taxon>
        <taxon>Onygenales</taxon>
        <taxon>Arthrodermataceae</taxon>
        <taxon>Trichophyton</taxon>
    </lineage>
</organism>
<comment type="similarity">
    <text evidence="1">Belongs to the class-A beta-lactamase family.</text>
</comment>
<dbReference type="InterPro" id="IPR012338">
    <property type="entry name" value="Beta-lactam/transpept-like"/>
</dbReference>
<dbReference type="AlphaFoldDB" id="A0A059J905"/>
<dbReference type="Pfam" id="PF00144">
    <property type="entry name" value="Beta-lactamase"/>
    <property type="match status" value="1"/>
</dbReference>
<dbReference type="PANTHER" id="PTHR43283:SF17">
    <property type="entry name" value="(LOVD), PUTATIVE (AFU_ORTHOLOGUE AFUA_5G00920)-RELATED"/>
    <property type="match status" value="1"/>
</dbReference>
<keyword evidence="5" id="KW-1185">Reference proteome</keyword>
<dbReference type="Proteomes" id="UP000024533">
    <property type="component" value="Unassembled WGS sequence"/>
</dbReference>
<reference evidence="4 5" key="1">
    <citation type="submission" date="2014-02" db="EMBL/GenBank/DDBJ databases">
        <title>The Genome Sequence of Trichophyton interdigitale MR816.</title>
        <authorList>
            <consortium name="The Broad Institute Genomics Platform"/>
            <person name="Cuomo C.A."/>
            <person name="White T.C."/>
            <person name="Graser Y."/>
            <person name="Martinez-Rossi N."/>
            <person name="Heitman J."/>
            <person name="Young S.K."/>
            <person name="Zeng Q."/>
            <person name="Gargeya S."/>
            <person name="Abouelleil A."/>
            <person name="Alvarado L."/>
            <person name="Chapman S.B."/>
            <person name="Gainer-Dewar J."/>
            <person name="Goldberg J."/>
            <person name="Griggs A."/>
            <person name="Gujja S."/>
            <person name="Hansen M."/>
            <person name="Howarth C."/>
            <person name="Imamovic A."/>
            <person name="Larimer J."/>
            <person name="Martinez D."/>
            <person name="Murphy C."/>
            <person name="Pearson M.D."/>
            <person name="Persinoti G."/>
            <person name="Poon T."/>
            <person name="Priest M."/>
            <person name="Roberts A.D."/>
            <person name="Saif S."/>
            <person name="Shea T.D."/>
            <person name="Sykes S.N."/>
            <person name="Wortman J."/>
            <person name="Nusbaum C."/>
            <person name="Birren B."/>
        </authorList>
    </citation>
    <scope>NUCLEOTIDE SEQUENCE [LARGE SCALE GENOMIC DNA]</scope>
    <source>
        <strain evidence="4 5">MR816</strain>
    </source>
</reference>
<evidence type="ECO:0000313" key="5">
    <source>
        <dbReference type="Proteomes" id="UP000024533"/>
    </source>
</evidence>
<feature type="domain" description="Beta-lactamase-related" evidence="3">
    <location>
        <begin position="192"/>
        <end position="498"/>
    </location>
</feature>
<dbReference type="SUPFAM" id="SSF47336">
    <property type="entry name" value="ACP-like"/>
    <property type="match status" value="1"/>
</dbReference>
<sequence length="506" mass="56588">MMGDEVLDIPEDRNVAIITLADAVAQRLAKLLFVASDDIDITRPLSRYCIDSMSDSEMVHWLSQKFSVGMSFLELLDPMCTSKHLAGVIYDTTQKHKESTLAKDAEDTNIVTDANEKSHAVENGTNRAGSLQEVEENHQGVGPQLEMFSTYLKQAVSGLKPVAHFYVCSVINKDSDQLYSHAEGSISQHSSERAGFDLVYWMASMTKLTTAIAVLLCVERGQISLDEDVAPILPDLCSIPVLDRVDSKGKYSTKARSKPITLRLLLTHQSGCGIWRDGPNKIAEQGKIMKTFPLMFEPGSNSMYGSGFDWAGELVARLNWVSLEEFLQAEIRKPLGMTSATFHPDKRVDMLKRRVEFYERNDDWYLMPGTEYIKLPAAHECGGHGIWSTPRDWNKFVHMILSDGRPILQKSSVDEMFKPQAIAGDELRELLSGPLRASLHSTVDMDAENIEIAIAVPVYVDGIPERRSAGTVQWPGKPNMFWWIDRQEGIAATTFTQGYFSIRCTI</sequence>
<dbReference type="SUPFAM" id="SSF56601">
    <property type="entry name" value="beta-lactamase/transpeptidase-like"/>
    <property type="match status" value="1"/>
</dbReference>
<dbReference type="GO" id="GO:0016787">
    <property type="term" value="F:hydrolase activity"/>
    <property type="evidence" value="ECO:0007669"/>
    <property type="project" value="UniProtKB-KW"/>
</dbReference>
<keyword evidence="2" id="KW-0378">Hydrolase</keyword>
<dbReference type="InterPro" id="IPR050789">
    <property type="entry name" value="Diverse_Enzym_Activities"/>
</dbReference>
<dbReference type="Gene3D" id="3.40.710.10">
    <property type="entry name" value="DD-peptidase/beta-lactamase superfamily"/>
    <property type="match status" value="1"/>
</dbReference>
<comment type="caution">
    <text evidence="4">The sequence shown here is derived from an EMBL/GenBank/DDBJ whole genome shotgun (WGS) entry which is preliminary data.</text>
</comment>
<evidence type="ECO:0000313" key="4">
    <source>
        <dbReference type="EMBL" id="KDB24361.1"/>
    </source>
</evidence>
<dbReference type="InterPro" id="IPR001466">
    <property type="entry name" value="Beta-lactam-related"/>
</dbReference>
<dbReference type="OrthoDB" id="428260at2759"/>
<accession>A0A059J905</accession>
<dbReference type="HOGENOM" id="CLU_020027_11_5_1"/>
<evidence type="ECO:0000259" key="3">
    <source>
        <dbReference type="Pfam" id="PF00144"/>
    </source>
</evidence>
<name>A0A059J905_TRIIM</name>
<gene>
    <name evidence="4" type="ORF">H109_03770</name>
</gene>